<keyword evidence="4" id="KW-1185">Reference proteome</keyword>
<accession>A0A5C0AS77</accession>
<dbReference type="InterPro" id="IPR049708">
    <property type="entry name" value="PP0621-like"/>
</dbReference>
<dbReference type="OrthoDB" id="9814432at2"/>
<evidence type="ECO:0008006" key="5">
    <source>
        <dbReference type="Google" id="ProtNLM"/>
    </source>
</evidence>
<evidence type="ECO:0000313" key="4">
    <source>
        <dbReference type="Proteomes" id="UP000325161"/>
    </source>
</evidence>
<keyword evidence="2" id="KW-0472">Membrane</keyword>
<feature type="transmembrane region" description="Helical" evidence="2">
    <location>
        <begin position="6"/>
        <end position="22"/>
    </location>
</feature>
<dbReference type="RefSeq" id="WP_148813021.1">
    <property type="nucleotide sequence ID" value="NZ_CP043046.1"/>
</dbReference>
<name>A0A5C0AS77_9BURK</name>
<keyword evidence="2" id="KW-0812">Transmembrane</keyword>
<proteinExistence type="predicted"/>
<gene>
    <name evidence="3" type="ORF">FXN63_03890</name>
</gene>
<evidence type="ECO:0000256" key="1">
    <source>
        <dbReference type="SAM" id="MobiDB-lite"/>
    </source>
</evidence>
<organism evidence="3 4">
    <name type="scientific">Pigmentiphaga aceris</name>
    <dbReference type="NCBI Taxonomy" id="1940612"/>
    <lineage>
        <taxon>Bacteria</taxon>
        <taxon>Pseudomonadati</taxon>
        <taxon>Pseudomonadota</taxon>
        <taxon>Betaproteobacteria</taxon>
        <taxon>Burkholderiales</taxon>
        <taxon>Alcaligenaceae</taxon>
        <taxon>Pigmentiphaga</taxon>
    </lineage>
</organism>
<dbReference type="EMBL" id="CP043046">
    <property type="protein sequence ID" value="QEI05072.1"/>
    <property type="molecule type" value="Genomic_DNA"/>
</dbReference>
<protein>
    <recommendedName>
        <fullName evidence="5">Preprotein translocase subunit YajC</fullName>
    </recommendedName>
</protein>
<keyword evidence="2" id="KW-1133">Transmembrane helix</keyword>
<reference evidence="3 4" key="1">
    <citation type="submission" date="2019-08" db="EMBL/GenBank/DDBJ databases">
        <title>Amphibian skin-associated Pigmentiphaga: genome sequence and occurrence across geography and hosts.</title>
        <authorList>
            <person name="Bletz M.C."/>
            <person name="Bunk B."/>
            <person name="Sproeer C."/>
            <person name="Biwer P."/>
            <person name="Reiter S."/>
            <person name="Rabemananjara F.C.E."/>
            <person name="Schulz S."/>
            <person name="Overmann J."/>
            <person name="Vences M."/>
        </authorList>
    </citation>
    <scope>NUCLEOTIDE SEQUENCE [LARGE SCALE GENOMIC DNA]</scope>
    <source>
        <strain evidence="3 4">Mada1488</strain>
    </source>
</reference>
<dbReference type="Proteomes" id="UP000325161">
    <property type="component" value="Chromosome"/>
</dbReference>
<sequence length="88" mass="9554">MGKLLFWIIVIIGVLFALRMLARHAGKPKSKPVPPTAPPASGRKSDAVPHMARCAHCGIHLPRAEALLLKGNTWCSEEHAQLGARQLD</sequence>
<evidence type="ECO:0000313" key="3">
    <source>
        <dbReference type="EMBL" id="QEI05072.1"/>
    </source>
</evidence>
<dbReference type="KEGG" id="pacr:FXN63_03890"/>
<dbReference type="AlphaFoldDB" id="A0A5C0AS77"/>
<feature type="region of interest" description="Disordered" evidence="1">
    <location>
        <begin position="25"/>
        <end position="46"/>
    </location>
</feature>
<evidence type="ECO:0000256" key="2">
    <source>
        <dbReference type="SAM" id="Phobius"/>
    </source>
</evidence>
<dbReference type="NCBIfam" id="NF041023">
    <property type="entry name" value="PP0621_fam"/>
    <property type="match status" value="1"/>
</dbReference>